<protein>
    <submittedName>
        <fullName evidence="2">Uncharacterized protein</fullName>
    </submittedName>
</protein>
<feature type="region of interest" description="Disordered" evidence="1">
    <location>
        <begin position="1"/>
        <end position="23"/>
    </location>
</feature>
<reference evidence="2" key="1">
    <citation type="journal article" date="2021" name="Proc. Natl. Acad. Sci. U.S.A.">
        <title>A Catalog of Tens of Thousands of Viruses from Human Metagenomes Reveals Hidden Associations with Chronic Diseases.</title>
        <authorList>
            <person name="Tisza M.J."/>
            <person name="Buck C.B."/>
        </authorList>
    </citation>
    <scope>NUCLEOTIDE SEQUENCE</scope>
    <source>
        <strain evidence="2">CtOoC8</strain>
    </source>
</reference>
<accession>A0A8S5L6A3</accession>
<dbReference type="EMBL" id="BK014641">
    <property type="protein sequence ID" value="DAD65331.1"/>
    <property type="molecule type" value="Genomic_DNA"/>
</dbReference>
<name>A0A8S5L6A3_9CAUD</name>
<organism evidence="2">
    <name type="scientific">Myoviridae sp. ctOoC8</name>
    <dbReference type="NCBI Taxonomy" id="2823542"/>
    <lineage>
        <taxon>Viruses</taxon>
        <taxon>Duplodnaviria</taxon>
        <taxon>Heunggongvirae</taxon>
        <taxon>Uroviricota</taxon>
        <taxon>Caudoviricetes</taxon>
    </lineage>
</organism>
<sequence>MLQNERIKSQSFRTGRHRCSSHRAEQNTIFKEIYIQKPKEII</sequence>
<proteinExistence type="predicted"/>
<evidence type="ECO:0000313" key="2">
    <source>
        <dbReference type="EMBL" id="DAD65331.1"/>
    </source>
</evidence>
<evidence type="ECO:0000256" key="1">
    <source>
        <dbReference type="SAM" id="MobiDB-lite"/>
    </source>
</evidence>